<keyword evidence="3" id="KW-1185">Reference proteome</keyword>
<dbReference type="EMBL" id="OX459945">
    <property type="protein sequence ID" value="CAI9179989.1"/>
    <property type="molecule type" value="Genomic_DNA"/>
</dbReference>
<gene>
    <name evidence="2" type="ORF">MRATA1EN1_LOCUS28951</name>
</gene>
<protein>
    <submittedName>
        <fullName evidence="2">Uncharacterized protein</fullName>
    </submittedName>
</protein>
<feature type="region of interest" description="Disordered" evidence="1">
    <location>
        <begin position="37"/>
        <end position="59"/>
    </location>
</feature>
<evidence type="ECO:0000256" key="1">
    <source>
        <dbReference type="SAM" id="MobiDB-lite"/>
    </source>
</evidence>
<name>A0ABN9A1W6_RANTA</name>
<accession>A0ABN9A1W6</accession>
<proteinExistence type="predicted"/>
<dbReference type="Proteomes" id="UP001176941">
    <property type="component" value="Chromosome 9"/>
</dbReference>
<organism evidence="2 3">
    <name type="scientific">Rangifer tarandus platyrhynchus</name>
    <name type="common">Svalbard reindeer</name>
    <dbReference type="NCBI Taxonomy" id="3082113"/>
    <lineage>
        <taxon>Eukaryota</taxon>
        <taxon>Metazoa</taxon>
        <taxon>Chordata</taxon>
        <taxon>Craniata</taxon>
        <taxon>Vertebrata</taxon>
        <taxon>Euteleostomi</taxon>
        <taxon>Mammalia</taxon>
        <taxon>Eutheria</taxon>
        <taxon>Laurasiatheria</taxon>
        <taxon>Artiodactyla</taxon>
        <taxon>Ruminantia</taxon>
        <taxon>Pecora</taxon>
        <taxon>Cervidae</taxon>
        <taxon>Odocoileinae</taxon>
        <taxon>Rangifer</taxon>
    </lineage>
</organism>
<reference evidence="2" key="1">
    <citation type="submission" date="2023-04" db="EMBL/GenBank/DDBJ databases">
        <authorList>
            <consortium name="ELIXIR-Norway"/>
        </authorList>
    </citation>
    <scope>NUCLEOTIDE SEQUENCE [LARGE SCALE GENOMIC DNA]</scope>
</reference>
<sequence length="101" mass="10335">MPSAPDLGGVLFLESLAAPCPSPHLLELAQGSVVPSRVSTAEIGGEEGRKRRKASFTPQFSTGSLVPSFSGMGACPQALCPSDHPSVDTSVTRPCILLAAS</sequence>
<evidence type="ECO:0000313" key="3">
    <source>
        <dbReference type="Proteomes" id="UP001176941"/>
    </source>
</evidence>
<evidence type="ECO:0000313" key="2">
    <source>
        <dbReference type="EMBL" id="CAI9179989.1"/>
    </source>
</evidence>